<evidence type="ECO:0000313" key="2">
    <source>
        <dbReference type="Proteomes" id="UP000199695"/>
    </source>
</evidence>
<reference evidence="1 2" key="1">
    <citation type="submission" date="2016-10" db="EMBL/GenBank/DDBJ databases">
        <authorList>
            <person name="de Groot N.N."/>
        </authorList>
    </citation>
    <scope>NUCLEOTIDE SEQUENCE [LARGE SCALE GENOMIC DNA]</scope>
    <source>
        <strain evidence="1 2">DSM 46701</strain>
    </source>
</reference>
<dbReference type="RefSeq" id="WP_244527493.1">
    <property type="nucleotide sequence ID" value="NZ_FOCQ01000006.1"/>
</dbReference>
<name>A0A1H8E1Q7_9BACL</name>
<protein>
    <recommendedName>
        <fullName evidence="3">GGDEF domain-containing protein</fullName>
    </recommendedName>
</protein>
<sequence length="461" mass="52083">MNKEGISIGVIGPDPIVKKIRETLKSFPSFQPVFQVYQHEDEVPELAEKLQCQAEVLLFSGYLPYRKAKEQLDFKLPVHYVPLTGNGLYRALFRLWAIRPLKRVSIDTLPKQMVDQTVHELGTSCLEAAYFDYFSAPSDEEIVRFHLDHFYRGACDAALTGIQSVADRLTEMNVPNEWILPTVQDITISLERALLSTETRRRKESQIVVGLITIDDSHRMMERRVSEHELQKVRLEIHRMVLDYVESLDGHLTSLGGDEYLFFTTRGTFERVTRGYKYIPLLREVNQTFHMSLSLGVGFGLSANEAGTHARLALLQAKESGGNICFIVREDRSVIGPVEMAHPMVYDLSVTDPGLLKKAKEAGMTAAYMSKLMAQVARAGKMDYTAQELATILGITVRSTHRILLQWMDAGLVTVVGAEKITSRGRPRQIYRLSFLADPKEMTMRPPLLSIECSMTTEPIS</sequence>
<dbReference type="EMBL" id="FOCQ01000006">
    <property type="protein sequence ID" value="SEN13519.1"/>
    <property type="molecule type" value="Genomic_DNA"/>
</dbReference>
<evidence type="ECO:0008006" key="3">
    <source>
        <dbReference type="Google" id="ProtNLM"/>
    </source>
</evidence>
<dbReference type="Proteomes" id="UP000199695">
    <property type="component" value="Unassembled WGS sequence"/>
</dbReference>
<keyword evidence="2" id="KW-1185">Reference proteome</keyword>
<organism evidence="1 2">
    <name type="scientific">Lihuaxuella thermophila</name>
    <dbReference type="NCBI Taxonomy" id="1173111"/>
    <lineage>
        <taxon>Bacteria</taxon>
        <taxon>Bacillati</taxon>
        <taxon>Bacillota</taxon>
        <taxon>Bacilli</taxon>
        <taxon>Bacillales</taxon>
        <taxon>Thermoactinomycetaceae</taxon>
        <taxon>Lihuaxuella</taxon>
    </lineage>
</organism>
<dbReference type="AlphaFoldDB" id="A0A1H8E1Q7"/>
<evidence type="ECO:0000313" key="1">
    <source>
        <dbReference type="EMBL" id="SEN13519.1"/>
    </source>
</evidence>
<accession>A0A1H8E1Q7</accession>
<proteinExistence type="predicted"/>
<gene>
    <name evidence="1" type="ORF">SAMN05444955_10692</name>
</gene>
<dbReference type="InterPro" id="IPR043128">
    <property type="entry name" value="Rev_trsase/Diguanyl_cyclase"/>
</dbReference>
<dbReference type="Pfam" id="PF24898">
    <property type="entry name" value="GGDEF_GdpP"/>
    <property type="match status" value="1"/>
</dbReference>
<dbReference type="Gene3D" id="3.30.70.270">
    <property type="match status" value="1"/>
</dbReference>
<dbReference type="STRING" id="1173111.SAMN05444955_10692"/>